<feature type="non-terminal residue" evidence="2">
    <location>
        <position position="488"/>
    </location>
</feature>
<dbReference type="AlphaFoldDB" id="A0AAN4Z7X8"/>
<dbReference type="EMBL" id="BTRK01000001">
    <property type="protein sequence ID" value="GMR33643.1"/>
    <property type="molecule type" value="Genomic_DNA"/>
</dbReference>
<evidence type="ECO:0000256" key="1">
    <source>
        <dbReference type="SAM" id="Coils"/>
    </source>
</evidence>
<sequence>MGGMTPNSITMAKFQSRDSQKGLHFTLGDCEWKRCRGAVGHRMEKSGKGREQVYQQTCGGEGSGKGLSVGAREGTVHGVKVRQKRDGSCVEEHSVRVLLEGGVQLAVDAHSRIADVHHVVQLPHPRLHLLRLVARVLVHHGGPLGRLVVHLESEKEGAGSNLRLGRRHKLVVHQRRLENVASERERVHVHFACLGISSDVRVAEGRAQVECDSLQQLSLHLLESLASERVLAHVQEVVYQRRLTLLVLGRDEDGRTRNQLQLAAAHRLLRVLQVDVHQLDRQVERLVVELERLLDLDHPINEDGARVLRQLGVLVHVARHLERRFSGSVVDEDVEGEVGHVEDVSLHLQVVVILGARVLHLGRLLDHILQDLETILRAGPVRAVLRARVGPGLPADLSIFSLLEGGESLARRNEYEIARELGPELGEGSTLGLGLARLGPIRVVDNLLLQLLRSCPLDGEILTGLGSSSCSRNDVSVAATKHHIPLCP</sequence>
<protein>
    <submittedName>
        <fullName evidence="2">Uncharacterized protein</fullName>
    </submittedName>
</protein>
<feature type="coiled-coil region" evidence="1">
    <location>
        <begin position="269"/>
        <end position="296"/>
    </location>
</feature>
<keyword evidence="3" id="KW-1185">Reference proteome</keyword>
<evidence type="ECO:0000313" key="3">
    <source>
        <dbReference type="Proteomes" id="UP001328107"/>
    </source>
</evidence>
<keyword evidence="1" id="KW-0175">Coiled coil</keyword>
<name>A0AAN4Z7X8_9BILA</name>
<organism evidence="2 3">
    <name type="scientific">Pristionchus mayeri</name>
    <dbReference type="NCBI Taxonomy" id="1317129"/>
    <lineage>
        <taxon>Eukaryota</taxon>
        <taxon>Metazoa</taxon>
        <taxon>Ecdysozoa</taxon>
        <taxon>Nematoda</taxon>
        <taxon>Chromadorea</taxon>
        <taxon>Rhabditida</taxon>
        <taxon>Rhabditina</taxon>
        <taxon>Diplogasteromorpha</taxon>
        <taxon>Diplogasteroidea</taxon>
        <taxon>Neodiplogasteridae</taxon>
        <taxon>Pristionchus</taxon>
    </lineage>
</organism>
<dbReference type="Proteomes" id="UP001328107">
    <property type="component" value="Unassembled WGS sequence"/>
</dbReference>
<reference evidence="3" key="1">
    <citation type="submission" date="2022-10" db="EMBL/GenBank/DDBJ databases">
        <title>Genome assembly of Pristionchus species.</title>
        <authorList>
            <person name="Yoshida K."/>
            <person name="Sommer R.J."/>
        </authorList>
    </citation>
    <scope>NUCLEOTIDE SEQUENCE [LARGE SCALE GENOMIC DNA]</scope>
    <source>
        <strain evidence="3">RS5460</strain>
    </source>
</reference>
<proteinExistence type="predicted"/>
<comment type="caution">
    <text evidence="2">The sequence shown here is derived from an EMBL/GenBank/DDBJ whole genome shotgun (WGS) entry which is preliminary data.</text>
</comment>
<accession>A0AAN4Z7X8</accession>
<evidence type="ECO:0000313" key="2">
    <source>
        <dbReference type="EMBL" id="GMR33643.1"/>
    </source>
</evidence>
<gene>
    <name evidence="2" type="ORF">PMAYCL1PPCAC_03838</name>
</gene>